<reference evidence="7 8" key="1">
    <citation type="submission" date="2016-10" db="EMBL/GenBank/DDBJ databases">
        <authorList>
            <person name="de Groot N.N."/>
        </authorList>
    </citation>
    <scope>NUCLEOTIDE SEQUENCE [LARGE SCALE GENOMIC DNA]</scope>
    <source>
        <strain evidence="7 8">CGMCC 1.7031</strain>
    </source>
</reference>
<dbReference type="EC" id="3.2.1.89" evidence="3 6"/>
<sequence length="374" mass="42069">MKVYALLISFFALAACSGSDDEPIVPTVPTPERTYYRGMDLSFQSELESYDPVYRDAAGATVNLLDFVESAGTNLVRLKLWHTSEDGQNTLAQVLAYAQKIKQHNMAFMLDIHYSDTWADPSHQTPPAAWQGLTQEQLQTEVFDYTKSVLTAFKNQGTAPAFVQIGNETDSGFLWDYGRVWDAFDDNWPNYAALVSKAIDAVREVNGNDTKVILHHSKVENAVYFFTELQPFALDFDVIGLSYYPQFQTKNLITVQTKLNELAATFDKEIMIVEVAYPFTFEWDDNLTNYIGSADQIIGAYPATPQGQRDFMGRIDNIVKSIPNDKGIGWVYWAPDWVAFDGNETTTTGGSSWENQALWDFDHKALPAMGVFTP</sequence>
<evidence type="ECO:0000313" key="8">
    <source>
        <dbReference type="Proteomes" id="UP000199354"/>
    </source>
</evidence>
<comment type="catalytic activity">
    <reaction evidence="1 6">
        <text>The enzyme specifically hydrolyzes (1-&gt;4)-beta-D-galactosidic linkages in type I arabinogalactans.</text>
        <dbReference type="EC" id="3.2.1.89"/>
    </reaction>
</comment>
<dbReference type="Pfam" id="PF07745">
    <property type="entry name" value="Glyco_hydro_53"/>
    <property type="match status" value="1"/>
</dbReference>
<gene>
    <name evidence="7" type="ORF">SAMN02927903_01382</name>
</gene>
<dbReference type="AlphaFoldDB" id="A0A1G5FTH9"/>
<dbReference type="RefSeq" id="WP_139149619.1">
    <property type="nucleotide sequence ID" value="NZ_FMVF01000005.1"/>
</dbReference>
<proteinExistence type="inferred from homology"/>
<evidence type="ECO:0000256" key="3">
    <source>
        <dbReference type="ARBA" id="ARBA00012556"/>
    </source>
</evidence>
<evidence type="ECO:0000256" key="6">
    <source>
        <dbReference type="RuleBase" id="RU361192"/>
    </source>
</evidence>
<dbReference type="EMBL" id="FMVF01000005">
    <property type="protein sequence ID" value="SCY41888.1"/>
    <property type="molecule type" value="Genomic_DNA"/>
</dbReference>
<dbReference type="PANTHER" id="PTHR34983:SF1">
    <property type="entry name" value="ARABINOGALACTAN ENDO-BETA-1,4-GALACTANASE A"/>
    <property type="match status" value="1"/>
</dbReference>
<dbReference type="Gene3D" id="3.20.20.80">
    <property type="entry name" value="Glycosidases"/>
    <property type="match status" value="1"/>
</dbReference>
<dbReference type="PANTHER" id="PTHR34983">
    <property type="entry name" value="ARABINOGALACTAN ENDO-BETA-1,4-GALACTANASE A"/>
    <property type="match status" value="1"/>
</dbReference>
<keyword evidence="4 6" id="KW-0378">Hydrolase</keyword>
<dbReference type="STRING" id="490189.SAMN02927903_01382"/>
<evidence type="ECO:0000313" key="7">
    <source>
        <dbReference type="EMBL" id="SCY41888.1"/>
    </source>
</evidence>
<evidence type="ECO:0000256" key="5">
    <source>
        <dbReference type="ARBA" id="ARBA00023295"/>
    </source>
</evidence>
<dbReference type="InterPro" id="IPR011683">
    <property type="entry name" value="Glyco_hydro_53"/>
</dbReference>
<evidence type="ECO:0000256" key="2">
    <source>
        <dbReference type="ARBA" id="ARBA00010687"/>
    </source>
</evidence>
<protein>
    <recommendedName>
        <fullName evidence="3 6">Arabinogalactan endo-beta-1,4-galactanase</fullName>
        <ecNumber evidence="3 6">3.2.1.89</ecNumber>
    </recommendedName>
</protein>
<comment type="similarity">
    <text evidence="2 6">Belongs to the glycosyl hydrolase 53 family.</text>
</comment>
<keyword evidence="5 6" id="KW-0326">Glycosidase</keyword>
<dbReference type="GO" id="GO:0045490">
    <property type="term" value="P:pectin catabolic process"/>
    <property type="evidence" value="ECO:0007669"/>
    <property type="project" value="TreeGrafter"/>
</dbReference>
<evidence type="ECO:0000256" key="1">
    <source>
        <dbReference type="ARBA" id="ARBA00001695"/>
    </source>
</evidence>
<evidence type="ECO:0000256" key="4">
    <source>
        <dbReference type="ARBA" id="ARBA00022801"/>
    </source>
</evidence>
<dbReference type="OrthoDB" id="9768786at2"/>
<accession>A0A1G5FTH9</accession>
<dbReference type="GO" id="GO:0031218">
    <property type="term" value="F:arabinogalactan endo-1,4-beta-galactosidase activity"/>
    <property type="evidence" value="ECO:0007669"/>
    <property type="project" value="UniProtKB-EC"/>
</dbReference>
<dbReference type="InterPro" id="IPR017853">
    <property type="entry name" value="GH"/>
</dbReference>
<dbReference type="Proteomes" id="UP000199354">
    <property type="component" value="Unassembled WGS sequence"/>
</dbReference>
<dbReference type="PROSITE" id="PS51257">
    <property type="entry name" value="PROKAR_LIPOPROTEIN"/>
    <property type="match status" value="1"/>
</dbReference>
<dbReference type="SUPFAM" id="SSF51445">
    <property type="entry name" value="(Trans)glycosidases"/>
    <property type="match status" value="1"/>
</dbReference>
<keyword evidence="8" id="KW-1185">Reference proteome</keyword>
<name>A0A1G5FTH9_9FLAO</name>
<dbReference type="GO" id="GO:0015926">
    <property type="term" value="F:glucosidase activity"/>
    <property type="evidence" value="ECO:0007669"/>
    <property type="project" value="InterPro"/>
</dbReference>
<organism evidence="7 8">
    <name type="scientific">Flavobacterium caeni</name>
    <dbReference type="NCBI Taxonomy" id="490189"/>
    <lineage>
        <taxon>Bacteria</taxon>
        <taxon>Pseudomonadati</taxon>
        <taxon>Bacteroidota</taxon>
        <taxon>Flavobacteriia</taxon>
        <taxon>Flavobacteriales</taxon>
        <taxon>Flavobacteriaceae</taxon>
        <taxon>Flavobacterium</taxon>
    </lineage>
</organism>